<sequence>MDKQCDDSIICLSLVITIILTIMMAFKIVNGQNMRIVIFNNHVQSVVMVNVQNILINVYQFLEMDQSIHKKKNVTIHRMQYYFQQMSRQKKYIFNDQRETLKEIK</sequence>
<keyword evidence="1" id="KW-0472">Membrane</keyword>
<dbReference type="Proteomes" id="UP000692954">
    <property type="component" value="Unassembled WGS sequence"/>
</dbReference>
<keyword evidence="3" id="KW-1185">Reference proteome</keyword>
<comment type="caution">
    <text evidence="2">The sequence shown here is derived from an EMBL/GenBank/DDBJ whole genome shotgun (WGS) entry which is preliminary data.</text>
</comment>
<evidence type="ECO:0000313" key="2">
    <source>
        <dbReference type="EMBL" id="CAD8124921.1"/>
    </source>
</evidence>
<dbReference type="AlphaFoldDB" id="A0A8S1R9N2"/>
<gene>
    <name evidence="2" type="ORF">PSON_ATCC_30995.1.T1540132</name>
</gene>
<name>A0A8S1R9N2_9CILI</name>
<proteinExistence type="predicted"/>
<keyword evidence="1" id="KW-0812">Transmembrane</keyword>
<protein>
    <recommendedName>
        <fullName evidence="4">Transmembrane protein</fullName>
    </recommendedName>
</protein>
<feature type="transmembrane region" description="Helical" evidence="1">
    <location>
        <begin position="9"/>
        <end position="29"/>
    </location>
</feature>
<organism evidence="2 3">
    <name type="scientific">Paramecium sonneborni</name>
    <dbReference type="NCBI Taxonomy" id="65129"/>
    <lineage>
        <taxon>Eukaryota</taxon>
        <taxon>Sar</taxon>
        <taxon>Alveolata</taxon>
        <taxon>Ciliophora</taxon>
        <taxon>Intramacronucleata</taxon>
        <taxon>Oligohymenophorea</taxon>
        <taxon>Peniculida</taxon>
        <taxon>Parameciidae</taxon>
        <taxon>Paramecium</taxon>
    </lineage>
</organism>
<reference evidence="2" key="1">
    <citation type="submission" date="2021-01" db="EMBL/GenBank/DDBJ databases">
        <authorList>
            <consortium name="Genoscope - CEA"/>
            <person name="William W."/>
        </authorList>
    </citation>
    <scope>NUCLEOTIDE SEQUENCE</scope>
</reference>
<dbReference type="EMBL" id="CAJJDN010000154">
    <property type="protein sequence ID" value="CAD8124921.1"/>
    <property type="molecule type" value="Genomic_DNA"/>
</dbReference>
<accession>A0A8S1R9N2</accession>
<evidence type="ECO:0008006" key="4">
    <source>
        <dbReference type="Google" id="ProtNLM"/>
    </source>
</evidence>
<evidence type="ECO:0000313" key="3">
    <source>
        <dbReference type="Proteomes" id="UP000692954"/>
    </source>
</evidence>
<keyword evidence="1" id="KW-1133">Transmembrane helix</keyword>
<evidence type="ECO:0000256" key="1">
    <source>
        <dbReference type="SAM" id="Phobius"/>
    </source>
</evidence>